<protein>
    <recommendedName>
        <fullName evidence="4">DUF247 domain-containing protein</fullName>
    </recommendedName>
</protein>
<accession>B9SHQ4</accession>
<evidence type="ECO:0000313" key="2">
    <source>
        <dbReference type="EMBL" id="EEF36881.1"/>
    </source>
</evidence>
<proteinExistence type="predicted"/>
<name>B9SHQ4_RICCO</name>
<keyword evidence="3" id="KW-1185">Reference proteome</keyword>
<dbReference type="AlphaFoldDB" id="B9SHQ4"/>
<feature type="transmembrane region" description="Helical" evidence="1">
    <location>
        <begin position="394"/>
        <end position="418"/>
    </location>
</feature>
<evidence type="ECO:0008006" key="4">
    <source>
        <dbReference type="Google" id="ProtNLM"/>
    </source>
</evidence>
<organism evidence="2 3">
    <name type="scientific">Ricinus communis</name>
    <name type="common">Castor bean</name>
    <dbReference type="NCBI Taxonomy" id="3988"/>
    <lineage>
        <taxon>Eukaryota</taxon>
        <taxon>Viridiplantae</taxon>
        <taxon>Streptophyta</taxon>
        <taxon>Embryophyta</taxon>
        <taxon>Tracheophyta</taxon>
        <taxon>Spermatophyta</taxon>
        <taxon>Magnoliopsida</taxon>
        <taxon>eudicotyledons</taxon>
        <taxon>Gunneridae</taxon>
        <taxon>Pentapetalae</taxon>
        <taxon>rosids</taxon>
        <taxon>fabids</taxon>
        <taxon>Malpighiales</taxon>
        <taxon>Euphorbiaceae</taxon>
        <taxon>Acalyphoideae</taxon>
        <taxon>Acalypheae</taxon>
        <taxon>Ricinus</taxon>
    </lineage>
</organism>
<evidence type="ECO:0000313" key="3">
    <source>
        <dbReference type="Proteomes" id="UP000008311"/>
    </source>
</evidence>
<sequence length="421" mass="48540">MNTKARLDIKELAKSVRQELGVLGPLSDKCCIYKVPERSRKLNPEAYTPRAVSVGPLHHGKQELRVMEEHKRRYLFDFLQWSDSSLEDFITCIGKQETRLRNCYAETIVFSSQEFVKMILIDATFLVTFLLKVHFAHLRSRNDRISRNDNMFDISRDIILLENQVPFFILEDLFKLSNLAERVEGLSLSMIGLTHSFFQGRWGSWVTGDILEQQDFSEVEHFLDFLRICQQPPKLKPPRKLEKIVLPTVTQLHDAGVKFELSPSQNKLSIAFDKGILKIPHFRIEDTVEVLLRNLQAFEECHCSGEMYANDYIAMIGMLIKDAKDVEILDQNGIIENWIGNNQAVATLFARMEVAIRRNQFYFAATLQDLNDYCKNPWHKMKGSLRQDYFNTPWAGISVFAASILLVLTVIQTVCSILEVA</sequence>
<keyword evidence="1" id="KW-1133">Transmembrane helix</keyword>
<dbReference type="InterPro" id="IPR004158">
    <property type="entry name" value="DUF247_pln"/>
</dbReference>
<keyword evidence="1" id="KW-0812">Transmembrane</keyword>
<dbReference type="EMBL" id="EQ973965">
    <property type="protein sequence ID" value="EEF36881.1"/>
    <property type="molecule type" value="Genomic_DNA"/>
</dbReference>
<reference evidence="3" key="1">
    <citation type="journal article" date="2010" name="Nat. Biotechnol.">
        <title>Draft genome sequence of the oilseed species Ricinus communis.</title>
        <authorList>
            <person name="Chan A.P."/>
            <person name="Crabtree J."/>
            <person name="Zhao Q."/>
            <person name="Lorenzi H."/>
            <person name="Orvis J."/>
            <person name="Puiu D."/>
            <person name="Melake-Berhan A."/>
            <person name="Jones K.M."/>
            <person name="Redman J."/>
            <person name="Chen G."/>
            <person name="Cahoon E.B."/>
            <person name="Gedil M."/>
            <person name="Stanke M."/>
            <person name="Haas B.J."/>
            <person name="Wortman J.R."/>
            <person name="Fraser-Liggett C.M."/>
            <person name="Ravel J."/>
            <person name="Rabinowicz P.D."/>
        </authorList>
    </citation>
    <scope>NUCLEOTIDE SEQUENCE [LARGE SCALE GENOMIC DNA]</scope>
    <source>
        <strain evidence="3">cv. Hale</strain>
    </source>
</reference>
<evidence type="ECO:0000256" key="1">
    <source>
        <dbReference type="SAM" id="Phobius"/>
    </source>
</evidence>
<dbReference type="OrthoDB" id="672127at2759"/>
<dbReference type="OMA" id="HINDYIV"/>
<gene>
    <name evidence="2" type="ORF">RCOM_0742420</name>
</gene>
<dbReference type="InParanoid" id="B9SHQ4"/>
<dbReference type="STRING" id="3988.B9SHQ4"/>
<dbReference type="Pfam" id="PF03140">
    <property type="entry name" value="DUF247"/>
    <property type="match status" value="1"/>
</dbReference>
<dbReference type="eggNOG" id="ENOG502RY48">
    <property type="taxonomic scope" value="Eukaryota"/>
</dbReference>
<dbReference type="Proteomes" id="UP000008311">
    <property type="component" value="Unassembled WGS sequence"/>
</dbReference>
<dbReference type="PANTHER" id="PTHR31170">
    <property type="entry name" value="BNAC04G53230D PROTEIN"/>
    <property type="match status" value="1"/>
</dbReference>
<dbReference type="PANTHER" id="PTHR31170:SF17">
    <property type="match status" value="1"/>
</dbReference>
<keyword evidence="1" id="KW-0472">Membrane</keyword>